<evidence type="ECO:0000313" key="1">
    <source>
        <dbReference type="EMBL" id="KKM14103.1"/>
    </source>
</evidence>
<organism evidence="1">
    <name type="scientific">marine sediment metagenome</name>
    <dbReference type="NCBI Taxonomy" id="412755"/>
    <lineage>
        <taxon>unclassified sequences</taxon>
        <taxon>metagenomes</taxon>
        <taxon>ecological metagenomes</taxon>
    </lineage>
</organism>
<accession>A0A0F9JW49</accession>
<dbReference type="AlphaFoldDB" id="A0A0F9JW49"/>
<dbReference type="EMBL" id="LAZR01015226">
    <property type="protein sequence ID" value="KKM14103.1"/>
    <property type="molecule type" value="Genomic_DNA"/>
</dbReference>
<protein>
    <submittedName>
        <fullName evidence="1">Uncharacterized protein</fullName>
    </submittedName>
</protein>
<name>A0A0F9JW49_9ZZZZ</name>
<sequence length="83" mass="9230">MVNQNETKEKMTAHDMIGKAIQLEKLASMNDRYARAMEQTTVKTAGRLGHENAPGQYMAHVHSATDKRHQAQGLRAKAAQLDV</sequence>
<comment type="caution">
    <text evidence="1">The sequence shown here is derived from an EMBL/GenBank/DDBJ whole genome shotgun (WGS) entry which is preliminary data.</text>
</comment>
<reference evidence="1" key="1">
    <citation type="journal article" date="2015" name="Nature">
        <title>Complex archaea that bridge the gap between prokaryotes and eukaryotes.</title>
        <authorList>
            <person name="Spang A."/>
            <person name="Saw J.H."/>
            <person name="Jorgensen S.L."/>
            <person name="Zaremba-Niedzwiedzka K."/>
            <person name="Martijn J."/>
            <person name="Lind A.E."/>
            <person name="van Eijk R."/>
            <person name="Schleper C."/>
            <person name="Guy L."/>
            <person name="Ettema T.J."/>
        </authorList>
    </citation>
    <scope>NUCLEOTIDE SEQUENCE</scope>
</reference>
<proteinExistence type="predicted"/>
<gene>
    <name evidence="1" type="ORF">LCGC14_1709470</name>
</gene>